<feature type="transmembrane region" description="Helical" evidence="13">
    <location>
        <begin position="327"/>
        <end position="351"/>
    </location>
</feature>
<feature type="transmembrane region" description="Helical" evidence="13">
    <location>
        <begin position="200"/>
        <end position="219"/>
    </location>
</feature>
<feature type="transmembrane region" description="Helical" evidence="13">
    <location>
        <begin position="285"/>
        <end position="306"/>
    </location>
</feature>
<evidence type="ECO:0000256" key="9">
    <source>
        <dbReference type="ARBA" id="ARBA00022989"/>
    </source>
</evidence>
<feature type="transmembrane region" description="Helical" evidence="13">
    <location>
        <begin position="21"/>
        <end position="39"/>
    </location>
</feature>
<keyword evidence="8 13" id="KW-0812">Transmembrane</keyword>
<dbReference type="GO" id="GO:0042910">
    <property type="term" value="F:xenobiotic transmembrane transporter activity"/>
    <property type="evidence" value="ECO:0007669"/>
    <property type="project" value="InterPro"/>
</dbReference>
<evidence type="ECO:0000256" key="11">
    <source>
        <dbReference type="ARBA" id="ARBA00023136"/>
    </source>
</evidence>
<feature type="transmembrane region" description="Helical" evidence="13">
    <location>
        <begin position="357"/>
        <end position="379"/>
    </location>
</feature>
<comment type="subcellular location">
    <subcellularLocation>
        <location evidence="2">Cell membrane</location>
        <topology evidence="2">Multi-pass membrane protein</topology>
    </subcellularLocation>
</comment>
<dbReference type="PANTHER" id="PTHR43298">
    <property type="entry name" value="MULTIDRUG RESISTANCE PROTEIN NORM-RELATED"/>
    <property type="match status" value="1"/>
</dbReference>
<protein>
    <recommendedName>
        <fullName evidence="4">Probable multidrug resistance protein NorM</fullName>
    </recommendedName>
    <alternativeName>
        <fullName evidence="12">Multidrug-efflux transporter</fullName>
    </alternativeName>
</protein>
<feature type="transmembrane region" description="Helical" evidence="13">
    <location>
        <begin position="175"/>
        <end position="194"/>
    </location>
</feature>
<evidence type="ECO:0000256" key="12">
    <source>
        <dbReference type="ARBA" id="ARBA00031636"/>
    </source>
</evidence>
<keyword evidence="9 13" id="KW-1133">Transmembrane helix</keyword>
<dbReference type="InterPro" id="IPR050222">
    <property type="entry name" value="MATE_MdtK"/>
</dbReference>
<feature type="transmembrane region" description="Helical" evidence="13">
    <location>
        <begin position="422"/>
        <end position="443"/>
    </location>
</feature>
<feature type="transmembrane region" description="Helical" evidence="13">
    <location>
        <begin position="141"/>
        <end position="163"/>
    </location>
</feature>
<evidence type="ECO:0000256" key="13">
    <source>
        <dbReference type="SAM" id="Phobius"/>
    </source>
</evidence>
<comment type="similarity">
    <text evidence="3">Belongs to the multi antimicrobial extrusion (MATE) (TC 2.A.66.1) family.</text>
</comment>
<evidence type="ECO:0000256" key="7">
    <source>
        <dbReference type="ARBA" id="ARBA00022475"/>
    </source>
</evidence>
<dbReference type="PIRSF" id="PIRSF006603">
    <property type="entry name" value="DinF"/>
    <property type="match status" value="1"/>
</dbReference>
<accession>A0A7W8HCA5</accession>
<keyword evidence="15" id="KW-1185">Reference proteome</keyword>
<dbReference type="Pfam" id="PF01554">
    <property type="entry name" value="MatE"/>
    <property type="match status" value="2"/>
</dbReference>
<dbReference type="PANTHER" id="PTHR43298:SF2">
    <property type="entry name" value="FMN_FAD EXPORTER YEEO-RELATED"/>
    <property type="match status" value="1"/>
</dbReference>
<feature type="transmembrane region" description="Helical" evidence="13">
    <location>
        <begin position="68"/>
        <end position="88"/>
    </location>
</feature>
<sequence>MSILSRKKTSLNMLTDTPGKALFFFAVPIILGNLFQQFYNMVDGIVVARFVGEEALAAVGTTYSLANVFIAVATGAGIGSSVVISQFLGARQIDAMKRAITTTLINFLVLSVVMAAIGLLFCDNILYALNTPDNVFDEARTYLSIYFWGLPFLFLYNALSSVFNALGDSKTPLKLLIMSSLTNVVLDLVFVVFFHMAVAGVAIATLIAQGISAVLSFYIMTRRLQTYPSSGRLPLYDRRLSLKIIKIAIPSIIQQTIVNLGMLLVQSVVNSFGSQVMAGYAAASRFEGICVIPMVAVGTAVSTFTAQNMGAGQTARVRKGYHASYRLVIAIAIILCLILELFGDTLITAFLDGDSNALAFSTGIAYMKFLGFFYVLIGFKCSVDGVLRGSGDTIVFTVANLVNLTIRVAFAHIFAPVIGVSAVWYAVPLGWLSNYLISFFWYLRGKWQGNRAI</sequence>
<evidence type="ECO:0000256" key="6">
    <source>
        <dbReference type="ARBA" id="ARBA00022449"/>
    </source>
</evidence>
<evidence type="ECO:0000256" key="3">
    <source>
        <dbReference type="ARBA" id="ARBA00010199"/>
    </source>
</evidence>
<evidence type="ECO:0000256" key="10">
    <source>
        <dbReference type="ARBA" id="ARBA00023065"/>
    </source>
</evidence>
<feature type="transmembrane region" description="Helical" evidence="13">
    <location>
        <begin position="240"/>
        <end position="265"/>
    </location>
</feature>
<feature type="transmembrane region" description="Helical" evidence="13">
    <location>
        <begin position="100"/>
        <end position="121"/>
    </location>
</feature>
<organism evidence="14 15">
    <name type="scientific">Catenibacillus scindens</name>
    <dbReference type="NCBI Taxonomy" id="673271"/>
    <lineage>
        <taxon>Bacteria</taxon>
        <taxon>Bacillati</taxon>
        <taxon>Bacillota</taxon>
        <taxon>Clostridia</taxon>
        <taxon>Lachnospirales</taxon>
        <taxon>Lachnospiraceae</taxon>
        <taxon>Catenibacillus</taxon>
    </lineage>
</organism>
<evidence type="ECO:0000313" key="15">
    <source>
        <dbReference type="Proteomes" id="UP000543642"/>
    </source>
</evidence>
<dbReference type="InterPro" id="IPR048279">
    <property type="entry name" value="MdtK-like"/>
</dbReference>
<dbReference type="AlphaFoldDB" id="A0A7W8HCA5"/>
<keyword evidence="11 13" id="KW-0472">Membrane</keyword>
<dbReference type="GO" id="GO:0015297">
    <property type="term" value="F:antiporter activity"/>
    <property type="evidence" value="ECO:0007669"/>
    <property type="project" value="UniProtKB-KW"/>
</dbReference>
<evidence type="ECO:0000313" key="14">
    <source>
        <dbReference type="EMBL" id="MBB5265680.1"/>
    </source>
</evidence>
<feature type="transmembrane region" description="Helical" evidence="13">
    <location>
        <begin position="391"/>
        <end position="410"/>
    </location>
</feature>
<dbReference type="InterPro" id="IPR002528">
    <property type="entry name" value="MATE_fam"/>
</dbReference>
<keyword evidence="5" id="KW-0813">Transport</keyword>
<dbReference type="GO" id="GO:0005886">
    <property type="term" value="C:plasma membrane"/>
    <property type="evidence" value="ECO:0007669"/>
    <property type="project" value="UniProtKB-SubCell"/>
</dbReference>
<proteinExistence type="inferred from homology"/>
<keyword evidence="7" id="KW-1003">Cell membrane</keyword>
<dbReference type="GO" id="GO:0006811">
    <property type="term" value="P:monoatomic ion transport"/>
    <property type="evidence" value="ECO:0007669"/>
    <property type="project" value="UniProtKB-KW"/>
</dbReference>
<evidence type="ECO:0000256" key="4">
    <source>
        <dbReference type="ARBA" id="ARBA00020268"/>
    </source>
</evidence>
<dbReference type="Proteomes" id="UP000543642">
    <property type="component" value="Unassembled WGS sequence"/>
</dbReference>
<comment type="function">
    <text evidence="1">Multidrug efflux pump.</text>
</comment>
<dbReference type="EMBL" id="JACHFW010000013">
    <property type="protein sequence ID" value="MBB5265680.1"/>
    <property type="molecule type" value="Genomic_DNA"/>
</dbReference>
<name>A0A7W8HCA5_9FIRM</name>
<reference evidence="14 15" key="1">
    <citation type="submission" date="2020-08" db="EMBL/GenBank/DDBJ databases">
        <title>Genomic Encyclopedia of Type Strains, Phase IV (KMG-IV): sequencing the most valuable type-strain genomes for metagenomic binning, comparative biology and taxonomic classification.</title>
        <authorList>
            <person name="Goeker M."/>
        </authorList>
    </citation>
    <scope>NUCLEOTIDE SEQUENCE [LARGE SCALE GENOMIC DNA]</scope>
    <source>
        <strain evidence="14 15">DSM 106146</strain>
    </source>
</reference>
<evidence type="ECO:0000256" key="5">
    <source>
        <dbReference type="ARBA" id="ARBA00022448"/>
    </source>
</evidence>
<evidence type="ECO:0000256" key="2">
    <source>
        <dbReference type="ARBA" id="ARBA00004651"/>
    </source>
</evidence>
<evidence type="ECO:0000256" key="8">
    <source>
        <dbReference type="ARBA" id="ARBA00022692"/>
    </source>
</evidence>
<gene>
    <name evidence="14" type="ORF">HNP82_002827</name>
</gene>
<comment type="caution">
    <text evidence="14">The sequence shown here is derived from an EMBL/GenBank/DDBJ whole genome shotgun (WGS) entry which is preliminary data.</text>
</comment>
<dbReference type="NCBIfam" id="TIGR00797">
    <property type="entry name" value="matE"/>
    <property type="match status" value="1"/>
</dbReference>
<evidence type="ECO:0000256" key="1">
    <source>
        <dbReference type="ARBA" id="ARBA00003408"/>
    </source>
</evidence>
<dbReference type="CDD" id="cd13138">
    <property type="entry name" value="MATE_yoeA_like"/>
    <property type="match status" value="1"/>
</dbReference>
<keyword evidence="6" id="KW-0050">Antiport</keyword>
<keyword evidence="10" id="KW-0406">Ion transport</keyword>